<sequence length="314" mass="36215">MPTVNYSRSTSQSSSTQMHEIFRLRDCMLLIGLLLDWSSLVNFSVLDLDLVQSVFRDRLRRIFGVFFSPWQRDKIFETLRKTDALISGPIAWAATVPELEYELLPREMQVVTPPETFNSWAETLIQAGYCIVGDAGFIGYESRINQVYRFKTVDETMSVTVIESRKASTLDVIVNLPLTSDMIIVDGSRMYSLYPELLRQGITVSSQHKPSSEHIEWWKKRRIAYHESTVGWNHSCGTACPAVWRYTEELDGIEEFNWGGWHNGKVDGRSVATYSVLRTQRIKWRLGVHCSNAYCPFRGGYYYDRISDTRLDCD</sequence>
<dbReference type="InParanoid" id="A0A369K579"/>
<evidence type="ECO:0000313" key="2">
    <source>
        <dbReference type="Proteomes" id="UP000076154"/>
    </source>
</evidence>
<name>A0A369K579_HYPMA</name>
<dbReference type="EMBL" id="LUEZ02000010">
    <property type="protein sequence ID" value="RDB28650.1"/>
    <property type="molecule type" value="Genomic_DNA"/>
</dbReference>
<proteinExistence type="predicted"/>
<evidence type="ECO:0000313" key="1">
    <source>
        <dbReference type="EMBL" id="RDB28650.1"/>
    </source>
</evidence>
<dbReference type="OrthoDB" id="3044755at2759"/>
<reference evidence="1" key="1">
    <citation type="submission" date="2018-04" db="EMBL/GenBank/DDBJ databases">
        <title>Whole genome sequencing of Hypsizygus marmoreus.</title>
        <authorList>
            <person name="Choi I.-G."/>
            <person name="Min B."/>
            <person name="Kim J.-G."/>
            <person name="Kim S."/>
            <person name="Oh Y.-L."/>
            <person name="Kong W.-S."/>
            <person name="Park H."/>
            <person name="Jeong J."/>
            <person name="Song E.-S."/>
        </authorList>
    </citation>
    <scope>NUCLEOTIDE SEQUENCE [LARGE SCALE GENOMIC DNA]</scope>
    <source>
        <strain evidence="1">51987-8</strain>
    </source>
</reference>
<dbReference type="Proteomes" id="UP000076154">
    <property type="component" value="Unassembled WGS sequence"/>
</dbReference>
<accession>A0A369K579</accession>
<keyword evidence="2" id="KW-1185">Reference proteome</keyword>
<dbReference type="AlphaFoldDB" id="A0A369K579"/>
<organism evidence="1 2">
    <name type="scientific">Hypsizygus marmoreus</name>
    <name type="common">White beech mushroom</name>
    <name type="synonym">Agaricus marmoreus</name>
    <dbReference type="NCBI Taxonomy" id="39966"/>
    <lineage>
        <taxon>Eukaryota</taxon>
        <taxon>Fungi</taxon>
        <taxon>Dikarya</taxon>
        <taxon>Basidiomycota</taxon>
        <taxon>Agaricomycotina</taxon>
        <taxon>Agaricomycetes</taxon>
        <taxon>Agaricomycetidae</taxon>
        <taxon>Agaricales</taxon>
        <taxon>Tricholomatineae</taxon>
        <taxon>Lyophyllaceae</taxon>
        <taxon>Hypsizygus</taxon>
    </lineage>
</organism>
<gene>
    <name evidence="1" type="ORF">Hypma_015880</name>
</gene>
<protein>
    <submittedName>
        <fullName evidence="1">Uncharacterized protein</fullName>
    </submittedName>
</protein>
<comment type="caution">
    <text evidence="1">The sequence shown here is derived from an EMBL/GenBank/DDBJ whole genome shotgun (WGS) entry which is preliminary data.</text>
</comment>